<proteinExistence type="predicted"/>
<name>A0ABR0A591_9CRUS</name>
<keyword evidence="1" id="KW-0472">Membrane</keyword>
<reference evidence="2 3" key="1">
    <citation type="journal article" date="2023" name="Nucleic Acids Res.">
        <title>The hologenome of Daphnia magna reveals possible DNA methylation and microbiome-mediated evolution of the host genome.</title>
        <authorList>
            <person name="Chaturvedi A."/>
            <person name="Li X."/>
            <person name="Dhandapani V."/>
            <person name="Marshall H."/>
            <person name="Kissane S."/>
            <person name="Cuenca-Cambronero M."/>
            <person name="Asole G."/>
            <person name="Calvet F."/>
            <person name="Ruiz-Romero M."/>
            <person name="Marangio P."/>
            <person name="Guigo R."/>
            <person name="Rago D."/>
            <person name="Mirbahai L."/>
            <person name="Eastwood N."/>
            <person name="Colbourne J.K."/>
            <person name="Zhou J."/>
            <person name="Mallon E."/>
            <person name="Orsini L."/>
        </authorList>
    </citation>
    <scope>NUCLEOTIDE SEQUENCE [LARGE SCALE GENOMIC DNA]</scope>
    <source>
        <strain evidence="2">LRV0_1</strain>
    </source>
</reference>
<keyword evidence="3" id="KW-1185">Reference proteome</keyword>
<gene>
    <name evidence="2" type="ORF">OUZ56_002297</name>
</gene>
<accession>A0ABR0A591</accession>
<keyword evidence="1" id="KW-1133">Transmembrane helix</keyword>
<organism evidence="2 3">
    <name type="scientific">Daphnia magna</name>
    <dbReference type="NCBI Taxonomy" id="35525"/>
    <lineage>
        <taxon>Eukaryota</taxon>
        <taxon>Metazoa</taxon>
        <taxon>Ecdysozoa</taxon>
        <taxon>Arthropoda</taxon>
        <taxon>Crustacea</taxon>
        <taxon>Branchiopoda</taxon>
        <taxon>Diplostraca</taxon>
        <taxon>Cladocera</taxon>
        <taxon>Anomopoda</taxon>
        <taxon>Daphniidae</taxon>
        <taxon>Daphnia</taxon>
    </lineage>
</organism>
<dbReference type="Proteomes" id="UP001234178">
    <property type="component" value="Unassembled WGS sequence"/>
</dbReference>
<dbReference type="EMBL" id="JAOYFB010000036">
    <property type="protein sequence ID" value="KAK4020306.1"/>
    <property type="molecule type" value="Genomic_DNA"/>
</dbReference>
<keyword evidence="1" id="KW-0812">Transmembrane</keyword>
<evidence type="ECO:0008006" key="4">
    <source>
        <dbReference type="Google" id="ProtNLM"/>
    </source>
</evidence>
<evidence type="ECO:0000256" key="1">
    <source>
        <dbReference type="SAM" id="Phobius"/>
    </source>
</evidence>
<evidence type="ECO:0000313" key="3">
    <source>
        <dbReference type="Proteomes" id="UP001234178"/>
    </source>
</evidence>
<comment type="caution">
    <text evidence="2">The sequence shown here is derived from an EMBL/GenBank/DDBJ whole genome shotgun (WGS) entry which is preliminary data.</text>
</comment>
<feature type="transmembrane region" description="Helical" evidence="1">
    <location>
        <begin position="57"/>
        <end position="82"/>
    </location>
</feature>
<sequence>MEHFNIKFCDRTANIYLPSVQQCCLNNFGSFAASGPHATTFSSSSCHGCLRLHLIAVFVYIFASSLSSSTFFLVTVFLYVFASSLFSSTSSPSSPSCHLGRLRLHLRLRLCFIVILAVFVCHNLVAFALHIRISPWIVALVLFYFAL</sequence>
<evidence type="ECO:0000313" key="2">
    <source>
        <dbReference type="EMBL" id="KAK4020306.1"/>
    </source>
</evidence>
<protein>
    <recommendedName>
        <fullName evidence="4">Transmembrane protein</fullName>
    </recommendedName>
</protein>